<dbReference type="CDD" id="cd01734">
    <property type="entry name" value="YlxS_C"/>
    <property type="match status" value="1"/>
</dbReference>
<accession>A0A0F3IYC7</accession>
<keyword evidence="7" id="KW-1185">Reference proteome</keyword>
<dbReference type="InterPro" id="IPR003728">
    <property type="entry name" value="Ribosome_maturation_RimP"/>
</dbReference>
<protein>
    <recommendedName>
        <fullName evidence="3">Ribosome maturation factor RimP</fullName>
    </recommendedName>
</protein>
<dbReference type="AlphaFoldDB" id="A0A0F3IYC7"/>
<dbReference type="InterPro" id="IPR028998">
    <property type="entry name" value="RimP_C"/>
</dbReference>
<dbReference type="Gene3D" id="2.30.30.180">
    <property type="entry name" value="Ribosome maturation factor RimP, C-terminal domain"/>
    <property type="match status" value="1"/>
</dbReference>
<name>A0A0F3IYC7_9PROT</name>
<organism evidence="6 7">
    <name type="scientific">Elstera litoralis</name>
    <dbReference type="NCBI Taxonomy" id="552518"/>
    <lineage>
        <taxon>Bacteria</taxon>
        <taxon>Pseudomonadati</taxon>
        <taxon>Pseudomonadota</taxon>
        <taxon>Alphaproteobacteria</taxon>
        <taxon>Rhodospirillales</taxon>
        <taxon>Rhodospirillaceae</taxon>
        <taxon>Elstera</taxon>
    </lineage>
</organism>
<dbReference type="HAMAP" id="MF_01077">
    <property type="entry name" value="RimP"/>
    <property type="match status" value="1"/>
</dbReference>
<proteinExistence type="inferred from homology"/>
<sequence length="175" mass="19199">MNDEDEIGPVQAGVASKIEALIEPAIDAMGYALVRVQYAGGQRPLLQIMAERQDGVPMSVDDCAEISRAASAILDVEDPISEAYHLEVSSPGIDRPLTRKTDFTRFAGFEVRIDADRLIEGRKRFRGRLLGIAENGIVRIRDGETDFQIPFNAIARAKLILTDDLMKASADALKN</sequence>
<dbReference type="GO" id="GO:0005829">
    <property type="term" value="C:cytosol"/>
    <property type="evidence" value="ECO:0007669"/>
    <property type="project" value="TreeGrafter"/>
</dbReference>
<dbReference type="GO" id="GO:0000028">
    <property type="term" value="P:ribosomal small subunit assembly"/>
    <property type="evidence" value="ECO:0007669"/>
    <property type="project" value="TreeGrafter"/>
</dbReference>
<keyword evidence="2 3" id="KW-0690">Ribosome biogenesis</keyword>
<dbReference type="InterPro" id="IPR036847">
    <property type="entry name" value="RimP_C_sf"/>
</dbReference>
<dbReference type="Pfam" id="PF02576">
    <property type="entry name" value="RimP_N"/>
    <property type="match status" value="1"/>
</dbReference>
<evidence type="ECO:0000256" key="3">
    <source>
        <dbReference type="HAMAP-Rule" id="MF_01077"/>
    </source>
</evidence>
<evidence type="ECO:0000313" key="6">
    <source>
        <dbReference type="EMBL" id="KJV10594.1"/>
    </source>
</evidence>
<dbReference type="Gene3D" id="3.30.300.70">
    <property type="entry name" value="RimP-like superfamily, N-terminal"/>
    <property type="match status" value="1"/>
</dbReference>
<evidence type="ECO:0000259" key="5">
    <source>
        <dbReference type="Pfam" id="PF17384"/>
    </source>
</evidence>
<dbReference type="SUPFAM" id="SSF75420">
    <property type="entry name" value="YhbC-like, N-terminal domain"/>
    <property type="match status" value="1"/>
</dbReference>
<dbReference type="PATRIC" id="fig|552518.3.peg.4239"/>
<feature type="domain" description="Ribosome maturation factor RimP C-terminal" evidence="5">
    <location>
        <begin position="97"/>
        <end position="162"/>
    </location>
</feature>
<dbReference type="OrthoDB" id="9805006at2"/>
<gene>
    <name evidence="3" type="primary">rimP</name>
    <name evidence="6" type="ORF">VZ95_03870</name>
</gene>
<comment type="function">
    <text evidence="3">Required for maturation of 30S ribosomal subunits.</text>
</comment>
<dbReference type="RefSeq" id="WP_045774710.1">
    <property type="nucleotide sequence ID" value="NZ_LAJY01000075.1"/>
</dbReference>
<dbReference type="InterPro" id="IPR035956">
    <property type="entry name" value="RimP_N_sf"/>
</dbReference>
<keyword evidence="1 3" id="KW-0963">Cytoplasm</keyword>
<evidence type="ECO:0000259" key="4">
    <source>
        <dbReference type="Pfam" id="PF02576"/>
    </source>
</evidence>
<comment type="subcellular location">
    <subcellularLocation>
        <location evidence="3">Cytoplasm</location>
    </subcellularLocation>
</comment>
<dbReference type="PANTHER" id="PTHR33867">
    <property type="entry name" value="RIBOSOME MATURATION FACTOR RIMP"/>
    <property type="match status" value="1"/>
</dbReference>
<dbReference type="Proteomes" id="UP000033774">
    <property type="component" value="Unassembled WGS sequence"/>
</dbReference>
<dbReference type="GO" id="GO:0006412">
    <property type="term" value="P:translation"/>
    <property type="evidence" value="ECO:0007669"/>
    <property type="project" value="TreeGrafter"/>
</dbReference>
<comment type="caution">
    <text evidence="6">The sequence shown here is derived from an EMBL/GenBank/DDBJ whole genome shotgun (WGS) entry which is preliminary data.</text>
</comment>
<feature type="domain" description="Ribosome maturation factor RimP N-terminal" evidence="4">
    <location>
        <begin position="21"/>
        <end position="94"/>
    </location>
</feature>
<evidence type="ECO:0000256" key="1">
    <source>
        <dbReference type="ARBA" id="ARBA00022490"/>
    </source>
</evidence>
<reference evidence="6 7" key="1">
    <citation type="submission" date="2015-03" db="EMBL/GenBank/DDBJ databases">
        <title>Draft genome sequence of Elstera litoralis.</title>
        <authorList>
            <person name="Rahalkar M.C."/>
            <person name="Dhakephalkar P.K."/>
            <person name="Pore S.D."/>
            <person name="Arora P."/>
            <person name="Kapse N.G."/>
            <person name="Pandit P.S."/>
        </authorList>
    </citation>
    <scope>NUCLEOTIDE SEQUENCE [LARGE SCALE GENOMIC DNA]</scope>
    <source>
        <strain evidence="6 7">Dia-1</strain>
    </source>
</reference>
<dbReference type="NCBIfam" id="NF000932">
    <property type="entry name" value="PRK00092.2-5"/>
    <property type="match status" value="1"/>
</dbReference>
<evidence type="ECO:0000313" key="7">
    <source>
        <dbReference type="Proteomes" id="UP000033774"/>
    </source>
</evidence>
<dbReference type="InterPro" id="IPR028989">
    <property type="entry name" value="RimP_N"/>
</dbReference>
<comment type="similarity">
    <text evidence="3">Belongs to the RimP family.</text>
</comment>
<dbReference type="PANTHER" id="PTHR33867:SF1">
    <property type="entry name" value="RIBOSOME MATURATION FACTOR RIMP"/>
    <property type="match status" value="1"/>
</dbReference>
<evidence type="ECO:0000256" key="2">
    <source>
        <dbReference type="ARBA" id="ARBA00022517"/>
    </source>
</evidence>
<dbReference type="Pfam" id="PF17384">
    <property type="entry name" value="DUF150_C"/>
    <property type="match status" value="1"/>
</dbReference>
<dbReference type="FunFam" id="3.30.300.70:FF:000001">
    <property type="entry name" value="Ribosome maturation factor RimP"/>
    <property type="match status" value="1"/>
</dbReference>
<dbReference type="EMBL" id="LAJY01000075">
    <property type="protein sequence ID" value="KJV10594.1"/>
    <property type="molecule type" value="Genomic_DNA"/>
</dbReference>
<dbReference type="SUPFAM" id="SSF74942">
    <property type="entry name" value="YhbC-like, C-terminal domain"/>
    <property type="match status" value="1"/>
</dbReference>